<dbReference type="OrthoDB" id="9147113at2"/>
<keyword evidence="1" id="KW-0732">Signal</keyword>
<dbReference type="Pfam" id="PF11329">
    <property type="entry name" value="DUF3131"/>
    <property type="match status" value="1"/>
</dbReference>
<dbReference type="Gene3D" id="1.50.10.140">
    <property type="match status" value="1"/>
</dbReference>
<comment type="caution">
    <text evidence="3">The sequence shown here is derived from an EMBL/GenBank/DDBJ whole genome shotgun (WGS) entry which is preliminary data.</text>
</comment>
<dbReference type="AlphaFoldDB" id="A0A318SX54"/>
<sequence length="432" mass="46607">MATSPFSLKPSLLFLAGLGLATSFAIAADGAGRVGARTMAAMDFTAAPDLAPLPPRALTAADRQAAEAAWGYMTANTDPETGFVGSVEGFPSATMWDQASYLLGVVAAERLEVIDDGERAWRIERFLTSLADLPLVDGQLPNKAYDTRTLAMVNYDNSPAPEGIGWSAVDMGRLLVALRVLEERHPQYRDWIRGILSGWNLKGMAIGGELYGTAREGDELEYLQEGRIGYEQYAARAAALWALDTTSAISAARILDWRDVTGVEVAVDLRSASAFGAITPVVSEPYLLQALEMGLNGEASQLAERIYLAQEARYRDTGQLTAVSEDHIDQAPSFLYNSVFANGRDWGVVTEEGSFHPELRTISLKAAFGWDALYGTDYTALLRDTLEPLAGPTGWAAGLYEADGSANDIRTLNTNGILLEALHYKAFGPLLP</sequence>
<dbReference type="RefSeq" id="WP_110812994.1">
    <property type="nucleotide sequence ID" value="NZ_QJTE01000001.1"/>
</dbReference>
<dbReference type="InterPro" id="IPR021478">
    <property type="entry name" value="DUF3131"/>
</dbReference>
<evidence type="ECO:0000259" key="2">
    <source>
        <dbReference type="Pfam" id="PF11329"/>
    </source>
</evidence>
<feature type="domain" description="DUF3131" evidence="2">
    <location>
        <begin position="64"/>
        <end position="427"/>
    </location>
</feature>
<feature type="signal peptide" evidence="1">
    <location>
        <begin position="1"/>
        <end position="27"/>
    </location>
</feature>
<accession>A0A318SX54</accession>
<keyword evidence="4" id="KW-1185">Reference proteome</keyword>
<organism evidence="3 4">
    <name type="scientific">Pseudoroseicyclus aestuarii</name>
    <dbReference type="NCBI Taxonomy" id="1795041"/>
    <lineage>
        <taxon>Bacteria</taxon>
        <taxon>Pseudomonadati</taxon>
        <taxon>Pseudomonadota</taxon>
        <taxon>Alphaproteobacteria</taxon>
        <taxon>Rhodobacterales</taxon>
        <taxon>Paracoccaceae</taxon>
        <taxon>Pseudoroseicyclus</taxon>
    </lineage>
</organism>
<protein>
    <submittedName>
        <fullName evidence="3">Uncharacterized protein DUF3131</fullName>
    </submittedName>
</protein>
<gene>
    <name evidence="3" type="ORF">DFP88_101667</name>
</gene>
<feature type="chain" id="PRO_5016342190" evidence="1">
    <location>
        <begin position="28"/>
        <end position="432"/>
    </location>
</feature>
<name>A0A318SX54_9RHOB</name>
<dbReference type="EMBL" id="QJTE01000001">
    <property type="protein sequence ID" value="PYE85992.1"/>
    <property type="molecule type" value="Genomic_DNA"/>
</dbReference>
<evidence type="ECO:0000256" key="1">
    <source>
        <dbReference type="SAM" id="SignalP"/>
    </source>
</evidence>
<reference evidence="3 4" key="1">
    <citation type="submission" date="2018-06" db="EMBL/GenBank/DDBJ databases">
        <title>Genomic Encyclopedia of Type Strains, Phase III (KMG-III): the genomes of soil and plant-associated and newly described type strains.</title>
        <authorList>
            <person name="Whitman W."/>
        </authorList>
    </citation>
    <scope>NUCLEOTIDE SEQUENCE [LARGE SCALE GENOMIC DNA]</scope>
    <source>
        <strain evidence="3 4">CECT 9025</strain>
    </source>
</reference>
<evidence type="ECO:0000313" key="4">
    <source>
        <dbReference type="Proteomes" id="UP000248311"/>
    </source>
</evidence>
<proteinExistence type="predicted"/>
<evidence type="ECO:0000313" key="3">
    <source>
        <dbReference type="EMBL" id="PYE85992.1"/>
    </source>
</evidence>
<dbReference type="Proteomes" id="UP000248311">
    <property type="component" value="Unassembled WGS sequence"/>
</dbReference>